<organism evidence="2 3">
    <name type="scientific">Crenothrix polyspora</name>
    <dbReference type="NCBI Taxonomy" id="360316"/>
    <lineage>
        <taxon>Bacteria</taxon>
        <taxon>Pseudomonadati</taxon>
        <taxon>Pseudomonadota</taxon>
        <taxon>Gammaproteobacteria</taxon>
        <taxon>Methylococcales</taxon>
        <taxon>Crenotrichaceae</taxon>
        <taxon>Crenothrix</taxon>
    </lineage>
</organism>
<evidence type="ECO:0000259" key="1">
    <source>
        <dbReference type="Pfam" id="PF14517"/>
    </source>
</evidence>
<evidence type="ECO:0000313" key="3">
    <source>
        <dbReference type="Proteomes" id="UP000195442"/>
    </source>
</evidence>
<sequence length="301" mass="33585">MKHLNNSSAAIAKVASYLLLLPYLIGFFSTAHAFQSSYATYTAFGDHNGDIYTIANDGKLRWFQHNDRMIGTNILANSQKARIVGDMTGLDDWSSNKIIPANDGVIYMIDNAGQLLWSRYDSKIPNNQQWANRSKITAIGNGWHNYQHVFSGGDGVIYAITTNGKMRWFRHTGWQDGSNKWVPGSGRQVSRGWQDTIKVFSSGDGVIYSIIKSGRLRWHKHIGRLTGADNWSNKGIHKTVGFNWQNFHQVFSTGDGVIYGTTANGTLVWHRHNGWLTGTDFWAPAPEANAGRVIAAGRTLH</sequence>
<dbReference type="Proteomes" id="UP000195442">
    <property type="component" value="Unassembled WGS sequence"/>
</dbReference>
<keyword evidence="3" id="KW-1185">Reference proteome</keyword>
<protein>
    <recommendedName>
        <fullName evidence="1">Tachylectin 2 domain-containing protein</fullName>
    </recommendedName>
</protein>
<dbReference type="InterPro" id="IPR036813">
    <property type="entry name" value="Tachylectin2_sf"/>
</dbReference>
<dbReference type="EMBL" id="FUKJ01000047">
    <property type="protein sequence ID" value="SJM89962.1"/>
    <property type="molecule type" value="Genomic_DNA"/>
</dbReference>
<dbReference type="AlphaFoldDB" id="A0A1R4H187"/>
<dbReference type="InterPro" id="IPR023294">
    <property type="entry name" value="Tachylectin2"/>
</dbReference>
<gene>
    <name evidence="2" type="ORF">CRENPOLYSF2_1400002</name>
</gene>
<name>A0A1R4H187_9GAMM</name>
<dbReference type="Gene3D" id="2.20.25.650">
    <property type="entry name" value="Tachylectin-2-like"/>
    <property type="match status" value="2"/>
</dbReference>
<reference evidence="3" key="1">
    <citation type="submission" date="2017-02" db="EMBL/GenBank/DDBJ databases">
        <authorList>
            <person name="Daims H."/>
        </authorList>
    </citation>
    <scope>NUCLEOTIDE SEQUENCE [LARGE SCALE GENOMIC DNA]</scope>
</reference>
<accession>A0A1R4H187</accession>
<dbReference type="Pfam" id="PF14517">
    <property type="entry name" value="Tachylectin"/>
    <property type="match status" value="1"/>
</dbReference>
<evidence type="ECO:0000313" key="2">
    <source>
        <dbReference type="EMBL" id="SJM89962.1"/>
    </source>
</evidence>
<proteinExistence type="predicted"/>
<dbReference type="SUPFAM" id="SSF50934">
    <property type="entry name" value="Tachylectin-2"/>
    <property type="match status" value="1"/>
</dbReference>
<feature type="domain" description="Tachylectin 2" evidence="1">
    <location>
        <begin position="125"/>
        <end position="272"/>
    </location>
</feature>
<dbReference type="RefSeq" id="WP_179210115.1">
    <property type="nucleotide sequence ID" value="NZ_FUKJ01000047.1"/>
</dbReference>